<accession>A0A524RP18</accession>
<protein>
    <recommendedName>
        <fullName evidence="7">ASPIC/UnbV domain-containing protein</fullName>
    </recommendedName>
</protein>
<feature type="region of interest" description="Disordered" evidence="2">
    <location>
        <begin position="107"/>
        <end position="133"/>
    </location>
</feature>
<feature type="domain" description="ASPIC/UnbV" evidence="3">
    <location>
        <begin position="538"/>
        <end position="607"/>
    </location>
</feature>
<reference evidence="5 6" key="1">
    <citation type="journal article" date="2019" name="mSystems">
        <title>Life at home and on the roam: Genomic adaptions reflect the dual lifestyle of an intracellular, facultative symbiont.</title>
        <authorList>
            <person name="Burgsdorf I."/>
        </authorList>
    </citation>
    <scope>NUCLEOTIDE SEQUENCE [LARGE SCALE GENOMIC DNA]</scope>
    <source>
        <strain evidence="5">277cV</strain>
    </source>
</reference>
<organism evidence="5 6">
    <name type="scientific">Aphanocapsa feldmannii 277cV</name>
    <dbReference type="NCBI Taxonomy" id="2507553"/>
    <lineage>
        <taxon>Bacteria</taxon>
        <taxon>Bacillati</taxon>
        <taxon>Cyanobacteriota</taxon>
        <taxon>Cyanophyceae</taxon>
        <taxon>Oscillatoriophycideae</taxon>
        <taxon>Chroococcales</taxon>
        <taxon>Microcystaceae</taxon>
        <taxon>Aphanocapsa</taxon>
    </lineage>
</organism>
<dbReference type="Proteomes" id="UP000317990">
    <property type="component" value="Unassembled WGS sequence"/>
</dbReference>
<proteinExistence type="predicted"/>
<feature type="compositionally biased region" description="Acidic residues" evidence="2">
    <location>
        <begin position="108"/>
        <end position="133"/>
    </location>
</feature>
<feature type="domain" description="Bacterial repeat" evidence="4">
    <location>
        <begin position="626"/>
        <end position="683"/>
    </location>
</feature>
<evidence type="ECO:0000313" key="5">
    <source>
        <dbReference type="EMBL" id="TGG93088.1"/>
    </source>
</evidence>
<evidence type="ECO:0000256" key="1">
    <source>
        <dbReference type="ARBA" id="ARBA00022729"/>
    </source>
</evidence>
<dbReference type="Gene3D" id="1.10.606.10">
    <property type="entry name" value="Vanadium-containing Chloroperoxidase, domain 2"/>
    <property type="match status" value="1"/>
</dbReference>
<dbReference type="InterPro" id="IPR011519">
    <property type="entry name" value="UnbV_ASPIC"/>
</dbReference>
<dbReference type="EMBL" id="SRMO01000054">
    <property type="protein sequence ID" value="TGG93088.1"/>
    <property type="molecule type" value="Genomic_DNA"/>
</dbReference>
<sequence>MARPPSFLAAIGLDRQPSSVLVVQQVVKDMPDCSAVRRSGADQRTQHQPPGRSLMPQSVILTCLFAAVLSVSASCRAEPTATAGAGRSGFVNITAALGLDYHLKADPEAGEADPEAGEADPEAGEEESDRMNEEDGGLALFDIDNDGRLELYVTHGRGEKGRLFSHDGSRFTQLPGNLGIEPAEMDRAGYFIDLDHDGQPDFVSIQSQGVELFRNNGAAGFEEATEQLGIRHNRSTHSMAAADIDDDGDLDLFFAHWHNIWNAFRPPSHYLWRNDGSGRYEDISHAVQIRPSTKPYAETIQEFSFTPTFADIDADGDPDLLLAGDFGSSQVLRNDAGAAFIDIGGDVITDDNGMGAAVADYDRDGDLDWFVTSIHDANGRSNLSLSGNRLYRNIDGTGQFSDATDEAGVREGGWGWGTCFADFDNDGHPDLFHTNGWFLEYTEDSAGESFEDNQFLEDPSRLFMSNGDGTFSERASELGIHHSGQGRGVVCHDYDDDGRVDIFIANHRAAPTVYSNVFENENHWLAIDLVGRYSNPHAIGAQVTVRTASGNHMQEMRLGSAYLSQAPAVLHFGLGRDQMASVIEVRWPGPGNQVSRLENVIADRRLTIRQPVPDGFALSVVDGSGGGLHDQGATVSIRAAEPRKNYRFSHWTSEGGGVFGDDRSAETSFTMPANPVTVFAHFLPGPLASEPGVSVARRWMEVMLQAIRNDFARPTIHARNLFHLSAAMYDAWAVYSESATPYLLGDADTPCIPSGIPPAGDARSAAQEEAVSHAAWRIVQHRFRHSPTASGTRKNADILMSSLGYAYGSDSPFADTEITPAAQLGVCIGDFYIARGLTDGSNEANDYQSMYYKPVNASMEPYDPGNSDLDYPDRWQPLSLLNFVDQSGFISESGALDFVTPEWGRVAPFALTGDDLTVHERDGGDYYVYHDPGPPPGLRGPFAELHKWGFSLVALWSSHLSPEDGVMIDISPSSIGNIGALPRTFQEHIDFYNSSANGPGHKINPATGKAYEPQVVPRGDYVRVLAEFWADGPDSETPPGHWFTILNTVNDHDLHVRRLGSVGPELDPLEWDVKAYFSLGGAMHDAAIASWGIKGWYDYVRPISALRAMASRGQSSDPALPSWSPDGIPLVEGFIELVGPDDPLAGEYDEYVGGIKLWAWRGPLAVDDPATDMAGVGWILADDWWPYQRPSFVTPPFAGYVSGHSTYSRAAAEVLTALTGNPFFPGGMSEFEITANDFLVFERGPSVDMTLQWATYRDAADQCSLSRIWGGIHPPADDIPGRLIGAKVGLDAFSLAKSYFQPQQQPQHWSRARP</sequence>
<evidence type="ECO:0000259" key="3">
    <source>
        <dbReference type="Pfam" id="PF07593"/>
    </source>
</evidence>
<dbReference type="GO" id="GO:0004601">
    <property type="term" value="F:peroxidase activity"/>
    <property type="evidence" value="ECO:0007669"/>
    <property type="project" value="InterPro"/>
</dbReference>
<dbReference type="InterPro" id="IPR028994">
    <property type="entry name" value="Integrin_alpha_N"/>
</dbReference>
<keyword evidence="1" id="KW-0732">Signal</keyword>
<evidence type="ECO:0000256" key="2">
    <source>
        <dbReference type="SAM" id="MobiDB-lite"/>
    </source>
</evidence>
<dbReference type="Gene3D" id="2.130.10.130">
    <property type="entry name" value="Integrin alpha, N-terminal"/>
    <property type="match status" value="2"/>
</dbReference>
<dbReference type="Pfam" id="PF13517">
    <property type="entry name" value="FG-GAP_3"/>
    <property type="match status" value="3"/>
</dbReference>
<dbReference type="InterPro" id="IPR016119">
    <property type="entry name" value="Br/Cl_peroxidase_C"/>
</dbReference>
<dbReference type="PANTHER" id="PTHR16026:SF0">
    <property type="entry name" value="CARTILAGE ACIDIC PROTEIN 1"/>
    <property type="match status" value="1"/>
</dbReference>
<dbReference type="Pfam" id="PF07593">
    <property type="entry name" value="UnbV_ASPIC"/>
    <property type="match status" value="1"/>
</dbReference>
<comment type="caution">
    <text evidence="5">The sequence shown here is derived from an EMBL/GenBank/DDBJ whole genome shotgun (WGS) entry which is preliminary data.</text>
</comment>
<name>A0A524RP18_9CHRO</name>
<dbReference type="CDD" id="cd03398">
    <property type="entry name" value="PAP2_haloperoxidase"/>
    <property type="match status" value="1"/>
</dbReference>
<dbReference type="InterPro" id="IPR027039">
    <property type="entry name" value="Crtac1"/>
</dbReference>
<dbReference type="SUPFAM" id="SSF48317">
    <property type="entry name" value="Acid phosphatase/Vanadium-dependent haloperoxidase"/>
    <property type="match status" value="1"/>
</dbReference>
<gene>
    <name evidence="5" type="ORF">ERJ67_04870</name>
</gene>
<dbReference type="Pfam" id="PF18998">
    <property type="entry name" value="Flg_new_2"/>
    <property type="match status" value="1"/>
</dbReference>
<dbReference type="PANTHER" id="PTHR16026">
    <property type="entry name" value="CARTILAGE ACIDIC PROTEIN 1"/>
    <property type="match status" value="1"/>
</dbReference>
<dbReference type="SUPFAM" id="SSF69318">
    <property type="entry name" value="Integrin alpha N-terminal domain"/>
    <property type="match status" value="1"/>
</dbReference>
<dbReference type="InterPro" id="IPR036938">
    <property type="entry name" value="PAP2/HPO_sf"/>
</dbReference>
<dbReference type="InterPro" id="IPR013517">
    <property type="entry name" value="FG-GAP"/>
</dbReference>
<dbReference type="InterPro" id="IPR044060">
    <property type="entry name" value="Bacterial_rp_domain"/>
</dbReference>
<evidence type="ECO:0008006" key="7">
    <source>
        <dbReference type="Google" id="ProtNLM"/>
    </source>
</evidence>
<evidence type="ECO:0000259" key="4">
    <source>
        <dbReference type="Pfam" id="PF18998"/>
    </source>
</evidence>
<evidence type="ECO:0000313" key="6">
    <source>
        <dbReference type="Proteomes" id="UP000317990"/>
    </source>
</evidence>